<evidence type="ECO:0000313" key="2">
    <source>
        <dbReference type="Proteomes" id="UP000001511"/>
    </source>
</evidence>
<keyword evidence="2" id="KW-1185">Reference proteome</keyword>
<accession>D7E5J8</accession>
<reference evidence="1 2" key="1">
    <citation type="journal article" date="2010" name="PLoS ONE">
        <title>Genome erosion in a nitrogen-fixing vertically transmitted endosymbiotic multicellular cyanobacterium.</title>
        <authorList>
            <person name="Ran L."/>
            <person name="Larsson J."/>
            <person name="Vigil-Stenman T."/>
            <person name="Nylander J.A."/>
            <person name="Ininbergs K."/>
            <person name="Zheng W.W."/>
            <person name="Lapidus A."/>
            <person name="Lowry S."/>
            <person name="Haselkorn R."/>
            <person name="Bergman B."/>
        </authorList>
    </citation>
    <scope>NUCLEOTIDE SEQUENCE [LARGE SCALE GENOMIC DNA]</scope>
    <source>
        <strain evidence="1 2">0708</strain>
    </source>
</reference>
<dbReference type="RefSeq" id="WP_013192569.1">
    <property type="nucleotide sequence ID" value="NC_014248.1"/>
</dbReference>
<gene>
    <name evidence="1" type="ordered locus">Aazo_4115</name>
</gene>
<dbReference type="HOGENOM" id="CLU_1330809_0_0_3"/>
<dbReference type="KEGG" id="naz:Aazo_4115"/>
<dbReference type="Proteomes" id="UP000001511">
    <property type="component" value="Chromosome"/>
</dbReference>
<organism evidence="1 2">
    <name type="scientific">Nostoc azollae (strain 0708)</name>
    <name type="common">Anabaena azollae (strain 0708)</name>
    <dbReference type="NCBI Taxonomy" id="551115"/>
    <lineage>
        <taxon>Bacteria</taxon>
        <taxon>Bacillati</taxon>
        <taxon>Cyanobacteriota</taxon>
        <taxon>Cyanophyceae</taxon>
        <taxon>Nostocales</taxon>
        <taxon>Nostocaceae</taxon>
        <taxon>Trichormus</taxon>
    </lineage>
</organism>
<name>D7E5J8_NOSA0</name>
<protein>
    <submittedName>
        <fullName evidence="1">Uncharacterized protein</fullName>
    </submittedName>
</protein>
<dbReference type="AlphaFoldDB" id="D7E5J8"/>
<proteinExistence type="predicted"/>
<dbReference type="EMBL" id="CP002059">
    <property type="protein sequence ID" value="ADI65558.1"/>
    <property type="molecule type" value="Genomic_DNA"/>
</dbReference>
<evidence type="ECO:0000313" key="1">
    <source>
        <dbReference type="EMBL" id="ADI65558.1"/>
    </source>
</evidence>
<sequence>MAKNKFSAIAEQDAKSVVEECLRVSFKYLDWDSDEFFFHGMEIKYYQKLFDCISTIESSTEREITEQTHPSLSPKSIFNSQTSIRDSFSDEVIKIKDKLFVQTRDEELLLDQAREIGSRPFEVRLGRNYGRIYGFIWNNTFNIVWFDPTHNFYPMNRGITKHKDVVTVKYVSPDERLQLQEIIKELQKENTEFYEALFNNLDSHQI</sequence>
<dbReference type="OrthoDB" id="7067985at2"/>